<dbReference type="EMBL" id="SGIU01000003">
    <property type="protein sequence ID" value="TAI46653.1"/>
    <property type="molecule type" value="Genomic_DNA"/>
</dbReference>
<keyword evidence="3" id="KW-1185">Reference proteome</keyword>
<dbReference type="Pfam" id="PF04240">
    <property type="entry name" value="Caroten_synth"/>
    <property type="match status" value="1"/>
</dbReference>
<sequence length="212" mass="24676">MSFKPQFRIWFAAFLVWLFHLSAIIGMTIGHKEWFLEKTPLNLFINLILFIWVFSINSMKKALLFLLFFTMGMFAEWLGVNHGILFGEYVYGENLGFKLDGVPLLIGCFWALLAFTTAAIVSPLKISIYVKMALAAGLMVLLDYFMEQNAPNFDFWTFEGHVPIKNYITWFAIGLLMQIFLWKFKISGNRAISIHLYGVQLLFFVYFFLVRV</sequence>
<organism evidence="2 3">
    <name type="scientific">Flagellimonas allohymeniacidonis</name>
    <dbReference type="NCBI Taxonomy" id="2517819"/>
    <lineage>
        <taxon>Bacteria</taxon>
        <taxon>Pseudomonadati</taxon>
        <taxon>Bacteroidota</taxon>
        <taxon>Flavobacteriia</taxon>
        <taxon>Flavobacteriales</taxon>
        <taxon>Flavobacteriaceae</taxon>
        <taxon>Flagellimonas</taxon>
    </lineage>
</organism>
<feature type="transmembrane region" description="Helical" evidence="1">
    <location>
        <begin position="63"/>
        <end position="84"/>
    </location>
</feature>
<dbReference type="OrthoDB" id="9811293at2"/>
<gene>
    <name evidence="2" type="ORF">EW142_16380</name>
</gene>
<feature type="transmembrane region" description="Helical" evidence="1">
    <location>
        <begin position="166"/>
        <end position="184"/>
    </location>
</feature>
<reference evidence="2 3" key="1">
    <citation type="submission" date="2019-02" db="EMBL/GenBank/DDBJ databases">
        <title>Draft genome sequence of Muricauda sp. 176CP4-71.</title>
        <authorList>
            <person name="Park J.-S."/>
        </authorList>
    </citation>
    <scope>NUCLEOTIDE SEQUENCE [LARGE SCALE GENOMIC DNA]</scope>
    <source>
        <strain evidence="2 3">176CP4-71</strain>
    </source>
</reference>
<accession>A0A4Q8QDW3</accession>
<dbReference type="AlphaFoldDB" id="A0A4Q8QDW3"/>
<comment type="caution">
    <text evidence="2">The sequence shown here is derived from an EMBL/GenBank/DDBJ whole genome shotgun (WGS) entry which is preliminary data.</text>
</comment>
<name>A0A4Q8QDW3_9FLAO</name>
<keyword evidence="1" id="KW-0812">Transmembrane</keyword>
<feature type="transmembrane region" description="Helical" evidence="1">
    <location>
        <begin position="7"/>
        <end position="27"/>
    </location>
</feature>
<feature type="transmembrane region" description="Helical" evidence="1">
    <location>
        <begin position="191"/>
        <end position="209"/>
    </location>
</feature>
<evidence type="ECO:0000256" key="1">
    <source>
        <dbReference type="SAM" id="Phobius"/>
    </source>
</evidence>
<evidence type="ECO:0000313" key="3">
    <source>
        <dbReference type="Proteomes" id="UP000291981"/>
    </source>
</evidence>
<feature type="transmembrane region" description="Helical" evidence="1">
    <location>
        <begin position="104"/>
        <end position="121"/>
    </location>
</feature>
<proteinExistence type="predicted"/>
<feature type="transmembrane region" description="Helical" evidence="1">
    <location>
        <begin position="39"/>
        <end position="56"/>
    </location>
</feature>
<dbReference type="RefSeq" id="WP_130615900.1">
    <property type="nucleotide sequence ID" value="NZ_SGIU01000003.1"/>
</dbReference>
<keyword evidence="1" id="KW-1133">Transmembrane helix</keyword>
<evidence type="ECO:0000313" key="2">
    <source>
        <dbReference type="EMBL" id="TAI46653.1"/>
    </source>
</evidence>
<dbReference type="Proteomes" id="UP000291981">
    <property type="component" value="Unassembled WGS sequence"/>
</dbReference>
<dbReference type="PANTHER" id="PTHR39419:SF1">
    <property type="entry name" value="SLL0814 PROTEIN"/>
    <property type="match status" value="1"/>
</dbReference>
<dbReference type="InterPro" id="IPR007354">
    <property type="entry name" value="CruF-like"/>
</dbReference>
<protein>
    <submittedName>
        <fullName evidence="2">Carotenoid biosynthesis protein</fullName>
    </submittedName>
</protein>
<feature type="transmembrane region" description="Helical" evidence="1">
    <location>
        <begin position="128"/>
        <end position="146"/>
    </location>
</feature>
<dbReference type="PANTHER" id="PTHR39419">
    <property type="entry name" value="SLL0814 PROTEIN"/>
    <property type="match status" value="1"/>
</dbReference>
<keyword evidence="1" id="KW-0472">Membrane</keyword>